<protein>
    <submittedName>
        <fullName evidence="3">Acyltransferase family protein</fullName>
    </submittedName>
</protein>
<feature type="transmembrane region" description="Helical" evidence="1">
    <location>
        <begin position="271"/>
        <end position="291"/>
    </location>
</feature>
<evidence type="ECO:0000313" key="4">
    <source>
        <dbReference type="Proteomes" id="UP000515514"/>
    </source>
</evidence>
<dbReference type="GO" id="GO:0000271">
    <property type="term" value="P:polysaccharide biosynthetic process"/>
    <property type="evidence" value="ECO:0007669"/>
    <property type="project" value="TreeGrafter"/>
</dbReference>
<dbReference type="GO" id="GO:0016747">
    <property type="term" value="F:acyltransferase activity, transferring groups other than amino-acyl groups"/>
    <property type="evidence" value="ECO:0007669"/>
    <property type="project" value="InterPro"/>
</dbReference>
<feature type="transmembrane region" description="Helical" evidence="1">
    <location>
        <begin position="12"/>
        <end position="30"/>
    </location>
</feature>
<dbReference type="RefSeq" id="WP_186989682.1">
    <property type="nucleotide sequence ID" value="NZ_CP052909.1"/>
</dbReference>
<organism evidence="3 4">
    <name type="scientific">Constantimarinum furrinae</name>
    <dbReference type="NCBI Taxonomy" id="2562285"/>
    <lineage>
        <taxon>Bacteria</taxon>
        <taxon>Pseudomonadati</taxon>
        <taxon>Bacteroidota</taxon>
        <taxon>Flavobacteriia</taxon>
        <taxon>Flavobacteriales</taxon>
        <taxon>Flavobacteriaceae</taxon>
        <taxon>Altibacter/Constantimarinum group</taxon>
        <taxon>Constantimarinum</taxon>
    </lineage>
</organism>
<dbReference type="InterPro" id="IPR050879">
    <property type="entry name" value="Acyltransferase_3"/>
</dbReference>
<dbReference type="Proteomes" id="UP000515514">
    <property type="component" value="Chromosome"/>
</dbReference>
<accession>A0A7G8PQM8</accession>
<proteinExistence type="predicted"/>
<feature type="transmembrane region" description="Helical" evidence="1">
    <location>
        <begin position="209"/>
        <end position="227"/>
    </location>
</feature>
<dbReference type="EMBL" id="CP052909">
    <property type="protein sequence ID" value="QNJ96644.1"/>
    <property type="molecule type" value="Genomic_DNA"/>
</dbReference>
<evidence type="ECO:0000259" key="2">
    <source>
        <dbReference type="Pfam" id="PF01757"/>
    </source>
</evidence>
<gene>
    <name evidence="3" type="ORF">ALE3EI_0053</name>
</gene>
<keyword evidence="4" id="KW-1185">Reference proteome</keyword>
<dbReference type="AlphaFoldDB" id="A0A7G8PQM8"/>
<reference evidence="3 4" key="1">
    <citation type="submission" date="2020-04" db="EMBL/GenBank/DDBJ databases">
        <title>Genome sequence of Altibacter aquimarinus strain ALE3EI.</title>
        <authorList>
            <person name="Oh H.-M."/>
            <person name="Jang D."/>
        </authorList>
    </citation>
    <scope>NUCLEOTIDE SEQUENCE [LARGE SCALE GENOMIC DNA]</scope>
    <source>
        <strain evidence="3 4">ALE3EI</strain>
    </source>
</reference>
<feature type="transmembrane region" description="Helical" evidence="1">
    <location>
        <begin position="42"/>
        <end position="67"/>
    </location>
</feature>
<dbReference type="KEGG" id="alti:ALE3EI_0053"/>
<keyword evidence="3" id="KW-0012">Acyltransferase</keyword>
<feature type="transmembrane region" description="Helical" evidence="1">
    <location>
        <begin position="88"/>
        <end position="110"/>
    </location>
</feature>
<feature type="transmembrane region" description="Helical" evidence="1">
    <location>
        <begin position="339"/>
        <end position="360"/>
    </location>
</feature>
<evidence type="ECO:0000256" key="1">
    <source>
        <dbReference type="SAM" id="Phobius"/>
    </source>
</evidence>
<dbReference type="PANTHER" id="PTHR23028">
    <property type="entry name" value="ACETYLTRANSFERASE"/>
    <property type="match status" value="1"/>
</dbReference>
<dbReference type="Pfam" id="PF01757">
    <property type="entry name" value="Acyl_transf_3"/>
    <property type="match status" value="1"/>
</dbReference>
<feature type="transmembrane region" description="Helical" evidence="1">
    <location>
        <begin position="146"/>
        <end position="163"/>
    </location>
</feature>
<evidence type="ECO:0000313" key="3">
    <source>
        <dbReference type="EMBL" id="QNJ96644.1"/>
    </source>
</evidence>
<keyword evidence="1" id="KW-1133">Transmembrane helix</keyword>
<keyword evidence="1" id="KW-0812">Transmembrane</keyword>
<keyword evidence="1" id="KW-0472">Membrane</keyword>
<dbReference type="GO" id="GO:0016020">
    <property type="term" value="C:membrane"/>
    <property type="evidence" value="ECO:0007669"/>
    <property type="project" value="TreeGrafter"/>
</dbReference>
<sequence length="381" mass="45379">MKIDLNNRIFGLDLMRTVAILCVVFSHALWNFPDAEGPLVSIIELMGVMGVEIFFVLSGFLIGRILFRIYTDKDFLLSEFRYFLVRRWFRTLPNYYLVLVINILIVLWIGRELPETIGRYFFFLQNASYKMPVFFTESWSLPIEEFAYILTPFLLYLLFLLPLKVSRRKLFLWVTLFIILFFFGTKLIYNEWTSNLSMTMWNRHLKAVTLYRIDAIAYGILAAYISLVYTEIWVKNKMIFLRLGIVLFLVLHAIVPLFNVRIETYPFFWNVLYLPLVSISIAFLLPWLAGIKEASKTIAIPITYISLISYSMYLLHYSIVLQLMRHIAPIEEFEFTQRLIYSVAYIVITILLSYILFRIYEKPMMDIRDRPFFRRSKKMNY</sequence>
<keyword evidence="3" id="KW-0808">Transferase</keyword>
<dbReference type="PANTHER" id="PTHR23028:SF53">
    <property type="entry name" value="ACYL_TRANSF_3 DOMAIN-CONTAINING PROTEIN"/>
    <property type="match status" value="1"/>
</dbReference>
<feature type="transmembrane region" description="Helical" evidence="1">
    <location>
        <begin position="239"/>
        <end position="259"/>
    </location>
</feature>
<feature type="transmembrane region" description="Helical" evidence="1">
    <location>
        <begin position="298"/>
        <end position="319"/>
    </location>
</feature>
<dbReference type="InterPro" id="IPR002656">
    <property type="entry name" value="Acyl_transf_3_dom"/>
</dbReference>
<feature type="domain" description="Acyltransferase 3" evidence="2">
    <location>
        <begin position="11"/>
        <end position="357"/>
    </location>
</feature>
<name>A0A7G8PQM8_9FLAO</name>
<feature type="transmembrane region" description="Helical" evidence="1">
    <location>
        <begin position="170"/>
        <end position="189"/>
    </location>
</feature>